<evidence type="ECO:0000256" key="1">
    <source>
        <dbReference type="ARBA" id="ARBA00002667"/>
    </source>
</evidence>
<gene>
    <name evidence="6" type="ORF">FOF46_06150</name>
</gene>
<sequence>MKNLNEFESLNETELTEINGGCGICDFIEDVTDAIIDAAMAIVEFALTVGEK</sequence>
<evidence type="ECO:0000256" key="3">
    <source>
        <dbReference type="ARBA" id="ARBA00022525"/>
    </source>
</evidence>
<evidence type="ECO:0000256" key="2">
    <source>
        <dbReference type="ARBA" id="ARBA00009039"/>
    </source>
</evidence>
<evidence type="ECO:0000256" key="4">
    <source>
        <dbReference type="ARBA" id="ARBA00023044"/>
    </source>
</evidence>
<dbReference type="Pfam" id="PF03047">
    <property type="entry name" value="ComC"/>
    <property type="match status" value="1"/>
</dbReference>
<proteinExistence type="inferred from homology"/>
<reference evidence="6 7" key="1">
    <citation type="submission" date="2019-07" db="EMBL/GenBank/DDBJ databases">
        <title>The draft genome sequence of Aquimarina algiphila M91.</title>
        <authorList>
            <person name="Meng X."/>
        </authorList>
    </citation>
    <scope>NUCLEOTIDE SEQUENCE [LARGE SCALE GENOMIC DNA]</scope>
    <source>
        <strain evidence="6 7">M91</strain>
    </source>
</reference>
<dbReference type="Proteomes" id="UP000318833">
    <property type="component" value="Unassembled WGS sequence"/>
</dbReference>
<comment type="similarity">
    <text evidence="2">Belongs to the ComC family.</text>
</comment>
<dbReference type="GO" id="GO:0005186">
    <property type="term" value="F:pheromone activity"/>
    <property type="evidence" value="ECO:0007669"/>
    <property type="project" value="InterPro"/>
</dbReference>
<evidence type="ECO:0000256" key="5">
    <source>
        <dbReference type="ARBA" id="ARBA00023287"/>
    </source>
</evidence>
<dbReference type="AlphaFoldDB" id="A0A554VNZ6"/>
<evidence type="ECO:0000313" key="7">
    <source>
        <dbReference type="Proteomes" id="UP000318833"/>
    </source>
</evidence>
<dbReference type="InterPro" id="IPR004288">
    <property type="entry name" value="Competence_ComC"/>
</dbReference>
<evidence type="ECO:0000313" key="6">
    <source>
        <dbReference type="EMBL" id="TSE10106.1"/>
    </source>
</evidence>
<protein>
    <submittedName>
        <fullName evidence="6">ComC/BlpC family leader-containing pheromone/bacteriocin</fullName>
    </submittedName>
</protein>
<comment type="caution">
    <text evidence="6">The sequence shown here is derived from an EMBL/GenBank/DDBJ whole genome shotgun (WGS) entry which is preliminary data.</text>
</comment>
<dbReference type="EMBL" id="VLNR01000009">
    <property type="protein sequence ID" value="TSE10106.1"/>
    <property type="molecule type" value="Genomic_DNA"/>
</dbReference>
<dbReference type="RefSeq" id="WP_109435065.1">
    <property type="nucleotide sequence ID" value="NZ_CANMIK010000009.1"/>
</dbReference>
<keyword evidence="7" id="KW-1185">Reference proteome</keyword>
<name>A0A554VNZ6_9FLAO</name>
<dbReference type="NCBIfam" id="TIGR01847">
    <property type="entry name" value="bacteriocin_sig"/>
    <property type="match status" value="1"/>
</dbReference>
<organism evidence="6 7">
    <name type="scientific">Aquimarina algiphila</name>
    <dbReference type="NCBI Taxonomy" id="2047982"/>
    <lineage>
        <taxon>Bacteria</taxon>
        <taxon>Pseudomonadati</taxon>
        <taxon>Bacteroidota</taxon>
        <taxon>Flavobacteriia</taxon>
        <taxon>Flavobacteriales</taxon>
        <taxon>Flavobacteriaceae</taxon>
        <taxon>Aquimarina</taxon>
    </lineage>
</organism>
<comment type="function">
    <text evidence="1">Acts as a pheromone, induces cells to develop competence for genetic transformation.</text>
</comment>
<dbReference type="InterPro" id="IPR010133">
    <property type="entry name" value="Bacteriocin_signal_seq"/>
</dbReference>
<accession>A0A554VNZ6</accession>
<keyword evidence="5" id="KW-0178">Competence</keyword>
<keyword evidence="3" id="KW-0964">Secreted</keyword>
<keyword evidence="4" id="KW-0588">Pheromone</keyword>